<accession>A0A0C2FG82</accession>
<organism evidence="1 2">
    <name type="scientific">Ancylostoma duodenale</name>
    <dbReference type="NCBI Taxonomy" id="51022"/>
    <lineage>
        <taxon>Eukaryota</taxon>
        <taxon>Metazoa</taxon>
        <taxon>Ecdysozoa</taxon>
        <taxon>Nematoda</taxon>
        <taxon>Chromadorea</taxon>
        <taxon>Rhabditida</taxon>
        <taxon>Rhabditina</taxon>
        <taxon>Rhabditomorpha</taxon>
        <taxon>Strongyloidea</taxon>
        <taxon>Ancylostomatidae</taxon>
        <taxon>Ancylostomatinae</taxon>
        <taxon>Ancylostoma</taxon>
    </lineage>
</organism>
<protein>
    <submittedName>
        <fullName evidence="1">Uncharacterized protein</fullName>
    </submittedName>
</protein>
<evidence type="ECO:0000313" key="1">
    <source>
        <dbReference type="EMBL" id="KIH47610.1"/>
    </source>
</evidence>
<dbReference type="AlphaFoldDB" id="A0A0C2FG82"/>
<dbReference type="Proteomes" id="UP000054047">
    <property type="component" value="Unassembled WGS sequence"/>
</dbReference>
<name>A0A0C2FG82_9BILA</name>
<reference evidence="1 2" key="1">
    <citation type="submission" date="2013-12" db="EMBL/GenBank/DDBJ databases">
        <title>Draft genome of the parsitic nematode Ancylostoma duodenale.</title>
        <authorList>
            <person name="Mitreva M."/>
        </authorList>
    </citation>
    <scope>NUCLEOTIDE SEQUENCE [LARGE SCALE GENOMIC DNA]</scope>
    <source>
        <strain evidence="1 2">Zhejiang</strain>
    </source>
</reference>
<dbReference type="EMBL" id="KN767483">
    <property type="protein sequence ID" value="KIH47610.1"/>
    <property type="molecule type" value="Genomic_DNA"/>
</dbReference>
<sequence>TLDGQVPFGTPLAYSTNNTSDYEYQPYNKYGVGYWLVQLLVDCSKTDQGWFELKGYLSPSTGWEPNINQKKCTGRVGGSAPFQSINHIAKCGAVNVFTWGSNDCVIDPI</sequence>
<evidence type="ECO:0000313" key="2">
    <source>
        <dbReference type="Proteomes" id="UP000054047"/>
    </source>
</evidence>
<gene>
    <name evidence="1" type="ORF">ANCDUO_22326</name>
</gene>
<keyword evidence="2" id="KW-1185">Reference proteome</keyword>
<feature type="non-terminal residue" evidence="1">
    <location>
        <position position="1"/>
    </location>
</feature>
<dbReference type="OrthoDB" id="550577at2759"/>
<proteinExistence type="predicted"/>